<dbReference type="PANTHER" id="PTHR37813:SF1">
    <property type="entry name" value="FELS-2 PROPHAGE PROTEIN"/>
    <property type="match status" value="1"/>
</dbReference>
<feature type="transmembrane region" description="Helical" evidence="2">
    <location>
        <begin position="450"/>
        <end position="468"/>
    </location>
</feature>
<comment type="caution">
    <text evidence="4">The sequence shown here is derived from an EMBL/GenBank/DDBJ whole genome shotgun (WGS) entry which is preliminary data.</text>
</comment>
<dbReference type="InterPro" id="IPR010090">
    <property type="entry name" value="Phage_tape_meas"/>
</dbReference>
<evidence type="ECO:0000313" key="4">
    <source>
        <dbReference type="EMBL" id="MBC8579133.1"/>
    </source>
</evidence>
<gene>
    <name evidence="4" type="ORF">H8718_06230</name>
</gene>
<feature type="transmembrane region" description="Helical" evidence="2">
    <location>
        <begin position="530"/>
        <end position="552"/>
    </location>
</feature>
<dbReference type="EMBL" id="JACRSY010000008">
    <property type="protein sequence ID" value="MBC8579133.1"/>
    <property type="molecule type" value="Genomic_DNA"/>
</dbReference>
<dbReference type="NCBIfam" id="TIGR01760">
    <property type="entry name" value="tape_meas_TP901"/>
    <property type="match status" value="1"/>
</dbReference>
<evidence type="ECO:0000313" key="5">
    <source>
        <dbReference type="Proteomes" id="UP000655830"/>
    </source>
</evidence>
<feature type="transmembrane region" description="Helical" evidence="2">
    <location>
        <begin position="499"/>
        <end position="518"/>
    </location>
</feature>
<dbReference type="Proteomes" id="UP000655830">
    <property type="component" value="Unassembled WGS sequence"/>
</dbReference>
<proteinExistence type="predicted"/>
<dbReference type="PANTHER" id="PTHR37813">
    <property type="entry name" value="FELS-2 PROPHAGE PROTEIN"/>
    <property type="match status" value="1"/>
</dbReference>
<name>A0A926EF28_9FIRM</name>
<evidence type="ECO:0000256" key="2">
    <source>
        <dbReference type="SAM" id="Phobius"/>
    </source>
</evidence>
<accession>A0A926EF28</accession>
<dbReference type="AlphaFoldDB" id="A0A926EF28"/>
<reference evidence="4" key="1">
    <citation type="submission" date="2020-08" db="EMBL/GenBank/DDBJ databases">
        <title>Genome public.</title>
        <authorList>
            <person name="Liu C."/>
            <person name="Sun Q."/>
        </authorList>
    </citation>
    <scope>NUCLEOTIDE SEQUENCE</scope>
    <source>
        <strain evidence="4">NSJ-12</strain>
    </source>
</reference>
<keyword evidence="1" id="KW-1188">Viral release from host cell</keyword>
<feature type="domain" description="Phage tail tape measure protein" evidence="3">
    <location>
        <begin position="99"/>
        <end position="297"/>
    </location>
</feature>
<keyword evidence="2" id="KW-0812">Transmembrane</keyword>
<keyword evidence="2" id="KW-0472">Membrane</keyword>
<evidence type="ECO:0000259" key="3">
    <source>
        <dbReference type="Pfam" id="PF10145"/>
    </source>
</evidence>
<dbReference type="Pfam" id="PF10145">
    <property type="entry name" value="PhageMin_Tail"/>
    <property type="match status" value="1"/>
</dbReference>
<organism evidence="4 5">
    <name type="scientific">Zhenhengia yiwuensis</name>
    <dbReference type="NCBI Taxonomy" id="2763666"/>
    <lineage>
        <taxon>Bacteria</taxon>
        <taxon>Bacillati</taxon>
        <taxon>Bacillota</taxon>
        <taxon>Clostridia</taxon>
        <taxon>Lachnospirales</taxon>
        <taxon>Lachnospiraceae</taxon>
        <taxon>Zhenhengia</taxon>
    </lineage>
</organism>
<evidence type="ECO:0000256" key="1">
    <source>
        <dbReference type="ARBA" id="ARBA00022612"/>
    </source>
</evidence>
<feature type="transmembrane region" description="Helical" evidence="2">
    <location>
        <begin position="391"/>
        <end position="412"/>
    </location>
</feature>
<sequence>MANIIDAVIRLKDQFTPVLNTVQGGMTKYTRQAQRLSKDVDKIGKSIEGAGTKMATGLTLPMTAIATSSVMVQKDFSASMSKVATLAGATDAQLQRLSEHAKLLGEETAWSASQVGDAMQYMALAGWDADQMIEGTAGILNAASFTGEDLAMVTDIITDSLSAFGLLAGESSRMADVLASTATNSNTTIGMMGEAFTYVGSVAGAFNYTIEDTALAIGLMANSGIKASQAGTALRKIMTETVGAIELSGKQLGKYVIETTNADGSMVSFKETILELRKAFNQMTEAEKAMNAEAIAGKTGMAGLLAIVNASEEEFMKLSNAIDTSKGSAEKMSNRMLDNLAGDWTMLGSKLEGIQMIIGDKLEPKLRSVAQWAMKLADKFLKLDASTQGTILKIGGMVAVMPLMVIAFGKVIRMVGSGIKMYGDFGRKVSQTGGIVKALSSIILSPANKIVFAITAIALVAGLVIKYWEPITAFFKGVWDKIKSYLEGLGLDFEALKQAWTNVVDIISGLCSVLWSVFSSLWNEFLKPILFGIIGGFFVMVNAVGGLLGGWITGIADVINGVVDIFNGLVDFIAGVFTGNWARAWEGVKNIFTGIFEGIKGIAKGTINGIIGFINGGIRGINKIGSFIGFEGKDGNGVIPEIPKLYTGTDNWRGGTAMIHDKGAEIVDLPKGTRVYPHDESMRMAYQDGKKSAKGFSLEKLADTIIVHEDADIDRIANALYNKFQKQALNMA</sequence>
<keyword evidence="5" id="KW-1185">Reference proteome</keyword>
<keyword evidence="2" id="KW-1133">Transmembrane helix</keyword>
<protein>
    <submittedName>
        <fullName evidence="4">Phage tail tape measure protein</fullName>
    </submittedName>
</protein>
<dbReference type="RefSeq" id="WP_249332288.1">
    <property type="nucleotide sequence ID" value="NZ_JACRSY010000008.1"/>
</dbReference>